<dbReference type="GeneTree" id="ENSGT00940000165615"/>
<dbReference type="GO" id="GO:0016020">
    <property type="term" value="C:membrane"/>
    <property type="evidence" value="ECO:0007669"/>
    <property type="project" value="UniProtKB-SubCell"/>
</dbReference>
<dbReference type="Gene3D" id="2.60.40.10">
    <property type="entry name" value="Immunoglobulins"/>
    <property type="match status" value="2"/>
</dbReference>
<dbReference type="SUPFAM" id="SSF48726">
    <property type="entry name" value="Immunoglobulin"/>
    <property type="match status" value="2"/>
</dbReference>
<accession>A0A8C2WU45</accession>
<feature type="signal peptide" evidence="5">
    <location>
        <begin position="1"/>
        <end position="19"/>
    </location>
</feature>
<dbReference type="RefSeq" id="XP_034405194.1">
    <property type="nucleotide sequence ID" value="XM_034549303.1"/>
</dbReference>
<keyword evidence="2 4" id="KW-0472">Membrane</keyword>
<dbReference type="Proteomes" id="UP000694565">
    <property type="component" value="Unplaced"/>
</dbReference>
<evidence type="ECO:0000256" key="1">
    <source>
        <dbReference type="ARBA" id="ARBA00004370"/>
    </source>
</evidence>
<keyword evidence="8" id="KW-1185">Reference proteome</keyword>
<dbReference type="InterPro" id="IPR036179">
    <property type="entry name" value="Ig-like_dom_sf"/>
</dbReference>
<sequence length="359" mass="39226">MDLFYLLVLLLSFTIQVRGQMKLSPEILTVLRGEEARFACSTSNTQWTVMLWLLNGTAVLTISKEFGVLPSINPNVTAETSLVSHGDSWVFVLKSTERRDQGPVTCDLQGIDRKTASLFVQEKGSVKVFGDNKLAFQGQSVLFECQAAGWYPQPALQWQVNDKKVNQGEYNISSEESGKSLFTVTSNLSVRAVKSSHVACLASVSALATPLRSSVRLTVVAEVVQEEDDCTAPLAVTASLSALLLLPLLCVCTVLWLRQRRQAKPSPREAIRFDQSVSGRSSVAEATGGKVNLGYSGEGPTDAVINELIMETRRQEDFVGFHKVPDVVYSSSVSPHSEGPPQVCLSEENSKNVRRITTV</sequence>
<keyword evidence="3" id="KW-0393">Immunoglobulin domain</keyword>
<evidence type="ECO:0000256" key="2">
    <source>
        <dbReference type="ARBA" id="ARBA00023136"/>
    </source>
</evidence>
<dbReference type="KEGG" id="clum:117741990"/>
<reference evidence="7" key="2">
    <citation type="submission" date="2025-09" db="UniProtKB">
        <authorList>
            <consortium name="Ensembl"/>
        </authorList>
    </citation>
    <scope>IDENTIFICATION</scope>
</reference>
<keyword evidence="4" id="KW-0812">Transmembrane</keyword>
<dbReference type="SMART" id="SM00409">
    <property type="entry name" value="IG"/>
    <property type="match status" value="2"/>
</dbReference>
<gene>
    <name evidence="7" type="primary">igsf5b</name>
</gene>
<evidence type="ECO:0000256" key="5">
    <source>
        <dbReference type="SAM" id="SignalP"/>
    </source>
</evidence>
<dbReference type="PANTHER" id="PTHR44991:SF1">
    <property type="entry name" value="IMMUNOGLOBULIN SUPERFAMILY MEMBER 5"/>
    <property type="match status" value="1"/>
</dbReference>
<organism evidence="7 8">
    <name type="scientific">Cyclopterus lumpus</name>
    <name type="common">Lumpsucker</name>
    <dbReference type="NCBI Taxonomy" id="8103"/>
    <lineage>
        <taxon>Eukaryota</taxon>
        <taxon>Metazoa</taxon>
        <taxon>Chordata</taxon>
        <taxon>Craniata</taxon>
        <taxon>Vertebrata</taxon>
        <taxon>Euteleostomi</taxon>
        <taxon>Actinopterygii</taxon>
        <taxon>Neopterygii</taxon>
        <taxon>Teleostei</taxon>
        <taxon>Neoteleostei</taxon>
        <taxon>Acanthomorphata</taxon>
        <taxon>Eupercaria</taxon>
        <taxon>Perciformes</taxon>
        <taxon>Cottioidei</taxon>
        <taxon>Cottales</taxon>
        <taxon>Cyclopteridae</taxon>
        <taxon>Cyclopterus</taxon>
    </lineage>
</organism>
<evidence type="ECO:0000259" key="6">
    <source>
        <dbReference type="PROSITE" id="PS50835"/>
    </source>
</evidence>
<evidence type="ECO:0000313" key="8">
    <source>
        <dbReference type="Proteomes" id="UP000694565"/>
    </source>
</evidence>
<dbReference type="Ensembl" id="ENSCLMT00005009928.1">
    <property type="protein sequence ID" value="ENSCLMP00005009122.1"/>
    <property type="gene ID" value="ENSCLMG00005005173.1"/>
</dbReference>
<dbReference type="InterPro" id="IPR003599">
    <property type="entry name" value="Ig_sub"/>
</dbReference>
<keyword evidence="5" id="KW-0732">Signal</keyword>
<feature type="domain" description="Ig-like" evidence="6">
    <location>
        <begin position="19"/>
        <end position="117"/>
    </location>
</feature>
<feature type="chain" id="PRO_5034733473" evidence="5">
    <location>
        <begin position="20"/>
        <end position="359"/>
    </location>
</feature>
<evidence type="ECO:0000256" key="4">
    <source>
        <dbReference type="SAM" id="Phobius"/>
    </source>
</evidence>
<protein>
    <submittedName>
        <fullName evidence="7">Immunoglobulin superfamily, member 5b</fullName>
    </submittedName>
</protein>
<dbReference type="PROSITE" id="PS50835">
    <property type="entry name" value="IG_LIKE"/>
    <property type="match status" value="2"/>
</dbReference>
<comment type="subcellular location">
    <subcellularLocation>
        <location evidence="1">Membrane</location>
    </subcellularLocation>
</comment>
<dbReference type="PANTHER" id="PTHR44991">
    <property type="entry name" value="IMMUNOGLOBULIN SUPERFAMILY MEMBER 5"/>
    <property type="match status" value="1"/>
</dbReference>
<reference evidence="7" key="1">
    <citation type="submission" date="2025-08" db="UniProtKB">
        <authorList>
            <consortium name="Ensembl"/>
        </authorList>
    </citation>
    <scope>IDENTIFICATION</scope>
</reference>
<dbReference type="AlphaFoldDB" id="A0A8C2WU45"/>
<dbReference type="OrthoDB" id="8822248at2759"/>
<dbReference type="InterPro" id="IPR053896">
    <property type="entry name" value="BTN3A2-like_Ig-C"/>
</dbReference>
<evidence type="ECO:0000256" key="3">
    <source>
        <dbReference type="ARBA" id="ARBA00023319"/>
    </source>
</evidence>
<keyword evidence="4" id="KW-1133">Transmembrane helix</keyword>
<dbReference type="Pfam" id="PF22705">
    <property type="entry name" value="C2-set_3"/>
    <property type="match status" value="1"/>
</dbReference>
<dbReference type="GeneID" id="117741990"/>
<dbReference type="CTD" id="101884674"/>
<name>A0A8C2WU45_CYCLU</name>
<proteinExistence type="predicted"/>
<feature type="domain" description="Ig-like" evidence="6">
    <location>
        <begin position="137"/>
        <end position="218"/>
    </location>
</feature>
<evidence type="ECO:0000313" key="7">
    <source>
        <dbReference type="Ensembl" id="ENSCLMP00005009122.1"/>
    </source>
</evidence>
<dbReference type="InterPro" id="IPR007110">
    <property type="entry name" value="Ig-like_dom"/>
</dbReference>
<dbReference type="InterPro" id="IPR013783">
    <property type="entry name" value="Ig-like_fold"/>
</dbReference>
<feature type="transmembrane region" description="Helical" evidence="4">
    <location>
        <begin position="234"/>
        <end position="257"/>
    </location>
</feature>